<dbReference type="PANTHER" id="PTHR12922">
    <property type="entry name" value="UBIQUINONE BIOSYNTHESIS PROTEIN"/>
    <property type="match status" value="1"/>
</dbReference>
<dbReference type="Proteomes" id="UP000597762">
    <property type="component" value="Unassembled WGS sequence"/>
</dbReference>
<keyword evidence="1 6" id="KW-0831">Ubiquinone biosynthesis</keyword>
<sequence>MSLLLRCRHCLVSSIVRAAVGRNKACNLENIIVRGFVSEHVHTKTNVDYNYASQKNENYDVLYEGHIKLTPFQRILLTAGSAAMCLYNPVRDDMISTFGETTGHAALKKVRERMLQDPEGQLILKEKPIVSSETINLKYLDSLPDGTLGKEYWRFLSYNGFDPDGRRPVHFVDDPDLVYIMLRYRQIHDLLHSLMGMPPHMLGEVVIKWVEALQTGLPMCYTAAIFGPFRFGPKHSKLYWNTYMPWAIRCGKQAKFLMSVYFEKHWERNVSDLRKELNIEEPPKSLFMKDKRKEKDDSITE</sequence>
<comment type="cofactor">
    <cofactor evidence="6">
        <name>Zn(2+)</name>
        <dbReference type="ChEBI" id="CHEBI:29105"/>
    </cofactor>
</comment>
<dbReference type="InterPro" id="IPR027540">
    <property type="entry name" value="Coq4_euk"/>
</dbReference>
<feature type="binding site" evidence="6">
    <location>
        <position position="189"/>
    </location>
    <ligand>
        <name>Zn(2+)</name>
        <dbReference type="ChEBI" id="CHEBI:29105"/>
    </ligand>
</feature>
<dbReference type="GO" id="GO:0120539">
    <property type="term" value="F:4-hydroxy-3-methoxy-5-polyprenylbenzoate decarboxylase activity"/>
    <property type="evidence" value="ECO:0007669"/>
    <property type="project" value="UniProtKB-EC"/>
</dbReference>
<comment type="similarity">
    <text evidence="6">Belongs to the COQ4 family.</text>
</comment>
<comment type="subcellular location">
    <subcellularLocation>
        <location evidence="6">Mitochondrion inner membrane</location>
        <topology evidence="6">Peripheral membrane protein</topology>
        <orientation evidence="6">Matrix side</orientation>
    </subcellularLocation>
</comment>
<protein>
    <recommendedName>
        <fullName evidence="6">Ubiquinone biosynthesis protein COQ4 homolog, mitochondrial</fullName>
    </recommendedName>
    <alternativeName>
        <fullName evidence="6">4-hydroxy-3-methoxy-5-polyprenylbenzoate decarboxylase</fullName>
        <ecNumber evidence="6">4.1.1.130</ecNumber>
    </alternativeName>
    <alternativeName>
        <fullName evidence="6">Coenzyme Q biosynthesis protein 4 homolog</fullName>
    </alternativeName>
</protein>
<keyword evidence="6" id="KW-0479">Metal-binding</keyword>
<evidence type="ECO:0000256" key="2">
    <source>
        <dbReference type="ARBA" id="ARBA00022792"/>
    </source>
</evidence>
<feature type="binding site" evidence="6">
    <location>
        <position position="192"/>
    </location>
    <ligand>
        <name>Zn(2+)</name>
        <dbReference type="ChEBI" id="CHEBI:29105"/>
    </ligand>
</feature>
<gene>
    <name evidence="7" type="ORF">SPHA_33829</name>
</gene>
<comment type="pathway">
    <text evidence="6">Cofactor biosynthesis; ubiquinone biosynthesis.</text>
</comment>
<name>A0A812C9S3_ACAPH</name>
<comment type="function">
    <text evidence="6">Lyase that catalyzes the C1-decarboxylation of 4-hydroxy-3-methoxy-5-(all-trans-polyprenyl)benzoic acid into 2-methoxy-6-(all-trans-polyprenyl)phenol during ubiquinone biosynthesis.</text>
</comment>
<keyword evidence="5 6" id="KW-0456">Lyase</keyword>
<dbReference type="Pfam" id="PF05019">
    <property type="entry name" value="Coq4"/>
    <property type="match status" value="1"/>
</dbReference>
<feature type="binding site" evidence="6">
    <location>
        <position position="204"/>
    </location>
    <ligand>
        <name>Zn(2+)</name>
        <dbReference type="ChEBI" id="CHEBI:29105"/>
    </ligand>
</feature>
<evidence type="ECO:0000256" key="1">
    <source>
        <dbReference type="ARBA" id="ARBA00022688"/>
    </source>
</evidence>
<dbReference type="PANTHER" id="PTHR12922:SF7">
    <property type="entry name" value="UBIQUINONE BIOSYNTHESIS PROTEIN COQ4 HOMOLOG, MITOCHONDRIAL"/>
    <property type="match status" value="1"/>
</dbReference>
<dbReference type="HAMAP" id="MF_03111">
    <property type="entry name" value="Coq4"/>
    <property type="match status" value="1"/>
</dbReference>
<dbReference type="EMBL" id="CAHIKZ030001424">
    <property type="protein sequence ID" value="CAE1263705.1"/>
    <property type="molecule type" value="Genomic_DNA"/>
</dbReference>
<evidence type="ECO:0000313" key="8">
    <source>
        <dbReference type="Proteomes" id="UP000597762"/>
    </source>
</evidence>
<comment type="caution">
    <text evidence="7">The sequence shown here is derived from an EMBL/GenBank/DDBJ whole genome shotgun (WGS) entry which is preliminary data.</text>
</comment>
<dbReference type="EC" id="4.1.1.130" evidence="6"/>
<dbReference type="AlphaFoldDB" id="A0A812C9S3"/>
<keyword evidence="6" id="KW-0862">Zinc</keyword>
<keyword evidence="2 6" id="KW-0999">Mitochondrion inner membrane</keyword>
<evidence type="ECO:0000256" key="4">
    <source>
        <dbReference type="ARBA" id="ARBA00023136"/>
    </source>
</evidence>
<comment type="catalytic activity">
    <reaction evidence="6">
        <text>a 4-hydroxy-3-methoxy-5-(all-trans-polyprenyl)benzoate + H(+) = a 2-methoxy-6-(all-trans-polyprenyl)phenol + CO2</text>
        <dbReference type="Rhea" id="RHEA:81179"/>
        <dbReference type="Rhea" id="RHEA-COMP:9551"/>
        <dbReference type="Rhea" id="RHEA-COMP:10931"/>
        <dbReference type="ChEBI" id="CHEBI:15378"/>
        <dbReference type="ChEBI" id="CHEBI:16526"/>
        <dbReference type="ChEBI" id="CHEBI:62731"/>
        <dbReference type="ChEBI" id="CHEBI:84443"/>
        <dbReference type="EC" id="4.1.1.130"/>
    </reaction>
</comment>
<dbReference type="OrthoDB" id="4249at2759"/>
<accession>A0A812C9S3</accession>
<organism evidence="7 8">
    <name type="scientific">Acanthosepion pharaonis</name>
    <name type="common">Pharaoh cuttlefish</name>
    <name type="synonym">Sepia pharaonis</name>
    <dbReference type="NCBI Taxonomy" id="158019"/>
    <lineage>
        <taxon>Eukaryota</taxon>
        <taxon>Metazoa</taxon>
        <taxon>Spiralia</taxon>
        <taxon>Lophotrochozoa</taxon>
        <taxon>Mollusca</taxon>
        <taxon>Cephalopoda</taxon>
        <taxon>Coleoidea</taxon>
        <taxon>Decapodiformes</taxon>
        <taxon>Sepiida</taxon>
        <taxon>Sepiina</taxon>
        <taxon>Sepiidae</taxon>
        <taxon>Acanthosepion</taxon>
    </lineage>
</organism>
<evidence type="ECO:0000256" key="6">
    <source>
        <dbReference type="HAMAP-Rule" id="MF_03111"/>
    </source>
</evidence>
<dbReference type="GO" id="GO:0031314">
    <property type="term" value="C:extrinsic component of mitochondrial inner membrane"/>
    <property type="evidence" value="ECO:0007669"/>
    <property type="project" value="UniProtKB-UniRule"/>
</dbReference>
<reference evidence="7" key="1">
    <citation type="submission" date="2021-01" db="EMBL/GenBank/DDBJ databases">
        <authorList>
            <person name="Li R."/>
            <person name="Bekaert M."/>
        </authorList>
    </citation>
    <scope>NUCLEOTIDE SEQUENCE</scope>
    <source>
        <strain evidence="7">Farmed</strain>
    </source>
</reference>
<evidence type="ECO:0000313" key="7">
    <source>
        <dbReference type="EMBL" id="CAE1263705.1"/>
    </source>
</evidence>
<dbReference type="InterPro" id="IPR007715">
    <property type="entry name" value="Coq4"/>
</dbReference>
<keyword evidence="8" id="KW-1185">Reference proteome</keyword>
<dbReference type="UniPathway" id="UPA00232"/>
<proteinExistence type="inferred from homology"/>
<feature type="binding site" evidence="6">
    <location>
        <position position="188"/>
    </location>
    <ligand>
        <name>Zn(2+)</name>
        <dbReference type="ChEBI" id="CHEBI:29105"/>
    </ligand>
</feature>
<evidence type="ECO:0000256" key="3">
    <source>
        <dbReference type="ARBA" id="ARBA00023128"/>
    </source>
</evidence>
<dbReference type="GO" id="GO:0008270">
    <property type="term" value="F:zinc ion binding"/>
    <property type="evidence" value="ECO:0007669"/>
    <property type="project" value="UniProtKB-UniRule"/>
</dbReference>
<comment type="subunit">
    <text evidence="6">Component of a multi-subunit COQ enzyme complex.</text>
</comment>
<keyword evidence="4 6" id="KW-0472">Membrane</keyword>
<keyword evidence="3 6" id="KW-0496">Mitochondrion</keyword>
<evidence type="ECO:0000256" key="5">
    <source>
        <dbReference type="ARBA" id="ARBA00023239"/>
    </source>
</evidence>